<evidence type="ECO:0000313" key="1">
    <source>
        <dbReference type="EMBL" id="ARO87765.1"/>
    </source>
</evidence>
<dbReference type="Proteomes" id="UP000012179">
    <property type="component" value="Chromosome"/>
</dbReference>
<dbReference type="AlphaFoldDB" id="A0A1W6SPP0"/>
<organism evidence="1 2">
    <name type="scientific">Nitrosospira lacus</name>
    <dbReference type="NCBI Taxonomy" id="1288494"/>
    <lineage>
        <taxon>Bacteria</taxon>
        <taxon>Pseudomonadati</taxon>
        <taxon>Pseudomonadota</taxon>
        <taxon>Betaproteobacteria</taxon>
        <taxon>Nitrosomonadales</taxon>
        <taxon>Nitrosomonadaceae</taxon>
        <taxon>Nitrosospira</taxon>
    </lineage>
</organism>
<reference evidence="1 2" key="1">
    <citation type="journal article" date="2015" name="Int. J. Syst. Evol. Microbiol.">
        <title>Nitrosospira lacus sp. nov., a psychrotolerant, ammonia-oxidizing bacterium from sandy lake sediment.</title>
        <authorList>
            <person name="Urakawa H."/>
            <person name="Garcia J.C."/>
            <person name="Nielsen J.L."/>
            <person name="Le V.Q."/>
            <person name="Kozlowski J.A."/>
            <person name="Stein L.Y."/>
            <person name="Lim C.K."/>
            <person name="Pommerening-Roser A."/>
            <person name="Martens-Habbena W."/>
            <person name="Stahl D.A."/>
            <person name="Klotz M.G."/>
        </authorList>
    </citation>
    <scope>NUCLEOTIDE SEQUENCE [LARGE SCALE GENOMIC DNA]</scope>
    <source>
        <strain evidence="1 2">APG3</strain>
    </source>
</reference>
<name>A0A1W6SPP0_9PROT</name>
<evidence type="ECO:0000313" key="2">
    <source>
        <dbReference type="Proteomes" id="UP000012179"/>
    </source>
</evidence>
<dbReference type="KEGG" id="nlc:EBAPG3_008285"/>
<accession>A0A1W6SPP0</accession>
<gene>
    <name evidence="1" type="ORF">EBAPG3_008285</name>
</gene>
<protein>
    <submittedName>
        <fullName evidence="1">Uncharacterized protein</fullName>
    </submittedName>
</protein>
<sequence length="71" mass="8356">MLEYRLKFNHEGGISSDSAAAFEPDFNNFAYSNYVNWCGRWRGRRRLWRVCTGEDCALGYGICFQRRLPNL</sequence>
<dbReference type="EMBL" id="CP021106">
    <property type="protein sequence ID" value="ARO87765.1"/>
    <property type="molecule type" value="Genomic_DNA"/>
</dbReference>
<keyword evidence="2" id="KW-1185">Reference proteome</keyword>
<proteinExistence type="predicted"/>